<dbReference type="GO" id="GO:0008270">
    <property type="term" value="F:zinc ion binding"/>
    <property type="evidence" value="ECO:0007669"/>
    <property type="project" value="InterPro"/>
</dbReference>
<proteinExistence type="inferred from homology"/>
<comment type="similarity">
    <text evidence="1">Belongs to the cytidine and deoxycytidylate deaminase family.</text>
</comment>
<gene>
    <name evidence="8" type="ORF">AXG93_2015s1020</name>
</gene>
<dbReference type="GO" id="GO:0004126">
    <property type="term" value="F:cytidine deaminase activity"/>
    <property type="evidence" value="ECO:0007669"/>
    <property type="project" value="UniProtKB-EC"/>
</dbReference>
<dbReference type="AlphaFoldDB" id="A0A176W594"/>
<evidence type="ECO:0000259" key="7">
    <source>
        <dbReference type="PROSITE" id="PS51747"/>
    </source>
</evidence>
<dbReference type="SUPFAM" id="SSF53927">
    <property type="entry name" value="Cytidine deaminase-like"/>
    <property type="match status" value="2"/>
</dbReference>
<dbReference type="Proteomes" id="UP000077202">
    <property type="component" value="Unassembled WGS sequence"/>
</dbReference>
<evidence type="ECO:0000256" key="6">
    <source>
        <dbReference type="ARBA" id="ARBA00022833"/>
    </source>
</evidence>
<evidence type="ECO:0000256" key="3">
    <source>
        <dbReference type="ARBA" id="ARBA00012783"/>
    </source>
</evidence>
<dbReference type="InterPro" id="IPR013171">
    <property type="entry name" value="Cyd/dCyd_deaminase_Zn-bd"/>
</dbReference>
<dbReference type="PROSITE" id="PS00903">
    <property type="entry name" value="CYT_DCMP_DEAMINASES_1"/>
    <property type="match status" value="1"/>
</dbReference>
<dbReference type="InterPro" id="IPR050202">
    <property type="entry name" value="Cyt/Deoxycyt_deaminase"/>
</dbReference>
<evidence type="ECO:0000313" key="9">
    <source>
        <dbReference type="Proteomes" id="UP000077202"/>
    </source>
</evidence>
<feature type="domain" description="CMP/dCMP-type deaminase" evidence="7">
    <location>
        <begin position="236"/>
        <end position="359"/>
    </location>
</feature>
<feature type="domain" description="CMP/dCMP-type deaminase" evidence="7">
    <location>
        <begin position="25"/>
        <end position="147"/>
    </location>
</feature>
<dbReference type="InterPro" id="IPR016192">
    <property type="entry name" value="APOBEC/CMP_deaminase_Zn-bd"/>
</dbReference>
<evidence type="ECO:0000256" key="5">
    <source>
        <dbReference type="ARBA" id="ARBA00022801"/>
    </source>
</evidence>
<dbReference type="CDD" id="cd01283">
    <property type="entry name" value="cytidine_deaminase"/>
    <property type="match status" value="2"/>
</dbReference>
<dbReference type="GO" id="GO:0042803">
    <property type="term" value="F:protein homodimerization activity"/>
    <property type="evidence" value="ECO:0007669"/>
    <property type="project" value="UniProtKB-ARBA"/>
</dbReference>
<evidence type="ECO:0000256" key="4">
    <source>
        <dbReference type="ARBA" id="ARBA00022723"/>
    </source>
</evidence>
<dbReference type="InterPro" id="IPR002125">
    <property type="entry name" value="CMP_dCMP_dom"/>
</dbReference>
<keyword evidence="4" id="KW-0479">Metal-binding</keyword>
<dbReference type="Gene3D" id="3.40.140.10">
    <property type="entry name" value="Cytidine Deaminase, domain 2"/>
    <property type="match status" value="2"/>
</dbReference>
<dbReference type="EMBL" id="LVLJ01001907">
    <property type="protein sequence ID" value="OAE27376.1"/>
    <property type="molecule type" value="Genomic_DNA"/>
</dbReference>
<dbReference type="FunFam" id="3.40.140.10:FF:000006">
    <property type="entry name" value="Cytidine deaminase"/>
    <property type="match status" value="1"/>
</dbReference>
<accession>A0A176W594</accession>
<dbReference type="Pfam" id="PF08211">
    <property type="entry name" value="dCMP_cyt_deam_2"/>
    <property type="match status" value="1"/>
</dbReference>
<dbReference type="PROSITE" id="PS51747">
    <property type="entry name" value="CYT_DCMP_DEAMINASES_2"/>
    <property type="match status" value="2"/>
</dbReference>
<keyword evidence="6" id="KW-0862">Zinc</keyword>
<organism evidence="8 9">
    <name type="scientific">Marchantia polymorpha subsp. ruderalis</name>
    <dbReference type="NCBI Taxonomy" id="1480154"/>
    <lineage>
        <taxon>Eukaryota</taxon>
        <taxon>Viridiplantae</taxon>
        <taxon>Streptophyta</taxon>
        <taxon>Embryophyta</taxon>
        <taxon>Marchantiophyta</taxon>
        <taxon>Marchantiopsida</taxon>
        <taxon>Marchantiidae</taxon>
        <taxon>Marchantiales</taxon>
        <taxon>Marchantiaceae</taxon>
        <taxon>Marchantia</taxon>
    </lineage>
</organism>
<evidence type="ECO:0000313" key="8">
    <source>
        <dbReference type="EMBL" id="OAE27376.1"/>
    </source>
</evidence>
<evidence type="ECO:0000256" key="1">
    <source>
        <dbReference type="ARBA" id="ARBA00006576"/>
    </source>
</evidence>
<dbReference type="PANTHER" id="PTHR11644:SF2">
    <property type="entry name" value="CYTIDINE DEAMINASE"/>
    <property type="match status" value="1"/>
</dbReference>
<keyword evidence="9" id="KW-1185">Reference proteome</keyword>
<comment type="caution">
    <text evidence="8">The sequence shown here is derived from an EMBL/GenBank/DDBJ whole genome shotgun (WGS) entry which is preliminary data.</text>
</comment>
<comment type="subunit">
    <text evidence="2">Homodimer.</text>
</comment>
<dbReference type="InterPro" id="IPR016193">
    <property type="entry name" value="Cytidine_deaminase-like"/>
</dbReference>
<dbReference type="GO" id="GO:0005829">
    <property type="term" value="C:cytosol"/>
    <property type="evidence" value="ECO:0007669"/>
    <property type="project" value="UniProtKB-ARBA"/>
</dbReference>
<reference evidence="8" key="1">
    <citation type="submission" date="2016-03" db="EMBL/GenBank/DDBJ databases">
        <title>Mechanisms controlling the formation of the plant cell surface in tip-growing cells are functionally conserved among land plants.</title>
        <authorList>
            <person name="Honkanen S."/>
            <person name="Jones V.A."/>
            <person name="Morieri G."/>
            <person name="Champion C."/>
            <person name="Hetherington A.J."/>
            <person name="Kelly S."/>
            <person name="Saint-Marcoux D."/>
            <person name="Proust H."/>
            <person name="Prescott H."/>
            <person name="Dolan L."/>
        </authorList>
    </citation>
    <scope>NUCLEOTIDE SEQUENCE [LARGE SCALE GENOMIC DNA]</scope>
    <source>
        <tissue evidence="8">Whole gametophyte</tissue>
    </source>
</reference>
<name>A0A176W594_MARPO</name>
<keyword evidence="5" id="KW-0378">Hydrolase</keyword>
<dbReference type="FunFam" id="3.40.140.10:FF:000041">
    <property type="entry name" value="Cytidine deaminase"/>
    <property type="match status" value="1"/>
</dbReference>
<dbReference type="GO" id="GO:0046135">
    <property type="term" value="P:pyrimidine nucleoside catabolic process"/>
    <property type="evidence" value="ECO:0007669"/>
    <property type="project" value="UniProtKB-ARBA"/>
</dbReference>
<sequence length="397" mass="43187">MKEGKLPFVIEAEEVDRLHKASGLSLEGFLATLVEPTRSLARAPISKFHVGAVGLGSSGRVFRGVNIEFVGLPLNNSIHAEQFLVANAARNGERRLQFLAVSAAPCGHCRQFLQELRGASDLRILIADSKAETHELSYFLPHRFGPQDLLEDDFPLLLEPQSNSLCLNPSPQEASDILEDATRHSAGHHEDHSVGSVDQSVQGMNGMTLAIANGQGHEERANFSDQQLLDAAPEAQKLIQLQSLALEAANHSYAPYTNCPSGLSMMTRKGNLYKGSYFESAAYNPSLPPLQAAVVAFVAEGGGQFDEILHVALVEKAGATVRQADTIKLVLDRISPKASFRFIQFYDLYHENHDRGGQIPKPSPVMISRVISKVMIIVMITLKGDSRLEITGCNSGL</sequence>
<dbReference type="EC" id="3.5.4.5" evidence="3"/>
<evidence type="ECO:0000256" key="2">
    <source>
        <dbReference type="ARBA" id="ARBA00011738"/>
    </source>
</evidence>
<dbReference type="Pfam" id="PF00383">
    <property type="entry name" value="dCMP_cyt_deam_1"/>
    <property type="match status" value="1"/>
</dbReference>
<protein>
    <recommendedName>
        <fullName evidence="3">cytidine deaminase</fullName>
        <ecNumber evidence="3">3.5.4.5</ecNumber>
    </recommendedName>
</protein>
<dbReference type="PANTHER" id="PTHR11644">
    <property type="entry name" value="CYTIDINE DEAMINASE"/>
    <property type="match status" value="1"/>
</dbReference>